<sequence length="222" mass="25034">MWWRAIVMKTSHCNEDEDIGLDTHVSKLQVPPWPEHDLCSLSSHVSNDHGRRSLPYPYLSSTLRVTGGPLTPHLVHVSRGHGRRSLPCPYLSSTLRVTGDPLTPHLVLPRNASDLDLTSSGSVAVPLLPAEYRLQVFCELILQRPVQEDAHDREEEAENAHDREEEAVGGVDDVVYLQRDKGLELHFKLRSFRRQQDTLSTYIETGMTHLHCHDSSVGRALD</sequence>
<proteinExistence type="predicted"/>
<dbReference type="Proteomes" id="UP000095287">
    <property type="component" value="Unplaced"/>
</dbReference>
<keyword evidence="1" id="KW-1185">Reference proteome</keyword>
<protein>
    <submittedName>
        <fullName evidence="2">Uncharacterized protein</fullName>
    </submittedName>
</protein>
<name>A0A1I7ZTR8_9BILA</name>
<reference evidence="2" key="1">
    <citation type="submission" date="2016-11" db="UniProtKB">
        <authorList>
            <consortium name="WormBaseParasite"/>
        </authorList>
    </citation>
    <scope>IDENTIFICATION</scope>
</reference>
<evidence type="ECO:0000313" key="2">
    <source>
        <dbReference type="WBParaSite" id="L893_g29454.t1"/>
    </source>
</evidence>
<evidence type="ECO:0000313" key="1">
    <source>
        <dbReference type="Proteomes" id="UP000095287"/>
    </source>
</evidence>
<accession>A0A1I7ZTR8</accession>
<dbReference type="WBParaSite" id="L893_g29454.t1">
    <property type="protein sequence ID" value="L893_g29454.t1"/>
    <property type="gene ID" value="L893_g29454"/>
</dbReference>
<organism evidence="1 2">
    <name type="scientific">Steinernema glaseri</name>
    <dbReference type="NCBI Taxonomy" id="37863"/>
    <lineage>
        <taxon>Eukaryota</taxon>
        <taxon>Metazoa</taxon>
        <taxon>Ecdysozoa</taxon>
        <taxon>Nematoda</taxon>
        <taxon>Chromadorea</taxon>
        <taxon>Rhabditida</taxon>
        <taxon>Tylenchina</taxon>
        <taxon>Panagrolaimomorpha</taxon>
        <taxon>Strongyloidoidea</taxon>
        <taxon>Steinernematidae</taxon>
        <taxon>Steinernema</taxon>
    </lineage>
</organism>
<dbReference type="AlphaFoldDB" id="A0A1I7ZTR8"/>